<reference evidence="1 2" key="1">
    <citation type="submission" date="2008-08" db="EMBL/GenBank/DDBJ databases">
        <title>Draft genome sequence of Bacteroides plebeius (DSM 17135).</title>
        <authorList>
            <person name="Sudarsanam P."/>
            <person name="Ley R."/>
            <person name="Guruge J."/>
            <person name="Turnbaugh P.J."/>
            <person name="Mahowald M."/>
            <person name="Liep D."/>
            <person name="Gordon J."/>
        </authorList>
    </citation>
    <scope>NUCLEOTIDE SEQUENCE [LARGE SCALE GENOMIC DNA]</scope>
    <source>
        <strain evidence="2">DSM 17135 / JCM 12973 / M2</strain>
    </source>
</reference>
<protein>
    <submittedName>
        <fullName evidence="1">Uncharacterized protein</fullName>
    </submittedName>
</protein>
<organism evidence="1 2">
    <name type="scientific">Phocaeicola plebeius (strain DSM 17135 / JCM 12973 / CCUG 54634 / M2)</name>
    <name type="common">Bacteroides plebeius</name>
    <dbReference type="NCBI Taxonomy" id="484018"/>
    <lineage>
        <taxon>Bacteria</taxon>
        <taxon>Pseudomonadati</taxon>
        <taxon>Bacteroidota</taxon>
        <taxon>Bacteroidia</taxon>
        <taxon>Bacteroidales</taxon>
        <taxon>Bacteroidaceae</taxon>
        <taxon>Phocaeicola</taxon>
    </lineage>
</organism>
<gene>
    <name evidence="1" type="ORF">BACPLE_02051</name>
</gene>
<dbReference type="HOGENOM" id="CLU_3247429_0_0_10"/>
<dbReference type="AlphaFoldDB" id="B5CZ94"/>
<name>B5CZ94_PHOPM</name>
<accession>B5CZ94</accession>
<dbReference type="Proteomes" id="UP000003452">
    <property type="component" value="Unassembled WGS sequence"/>
</dbReference>
<proteinExistence type="predicted"/>
<comment type="caution">
    <text evidence="1">The sequence shown here is derived from an EMBL/GenBank/DDBJ whole genome shotgun (WGS) entry which is preliminary data.</text>
</comment>
<evidence type="ECO:0000313" key="1">
    <source>
        <dbReference type="EMBL" id="EDY95775.1"/>
    </source>
</evidence>
<evidence type="ECO:0000313" key="2">
    <source>
        <dbReference type="Proteomes" id="UP000003452"/>
    </source>
</evidence>
<reference evidence="1 2" key="2">
    <citation type="submission" date="2008-08" db="EMBL/GenBank/DDBJ databases">
        <authorList>
            <person name="Fulton L."/>
            <person name="Clifton S."/>
            <person name="Fulton B."/>
            <person name="Xu J."/>
            <person name="Minx P."/>
            <person name="Pepin K.H."/>
            <person name="Johnson M."/>
            <person name="Thiruvilangam P."/>
            <person name="Bhonagiri V."/>
            <person name="Nash W.E."/>
            <person name="Mardis E.R."/>
            <person name="Wilson R.K."/>
        </authorList>
    </citation>
    <scope>NUCLEOTIDE SEQUENCE [LARGE SCALE GENOMIC DNA]</scope>
    <source>
        <strain evidence="2">DSM 17135 / JCM 12973 / M2</strain>
    </source>
</reference>
<dbReference type="EMBL" id="ABQC02000019">
    <property type="protein sequence ID" value="EDY95775.1"/>
    <property type="molecule type" value="Genomic_DNA"/>
</dbReference>
<sequence>MFFRVELYVFRRENIRLCCKKRKRFFVVKKIFQKYVKNRMLF</sequence>